<gene>
    <name evidence="2" type="ORF">BDV26DRAFT_278507</name>
</gene>
<dbReference type="Gene3D" id="1.10.405.20">
    <property type="match status" value="1"/>
</dbReference>
<protein>
    <recommendedName>
        <fullName evidence="4">Amine oxidase domain-containing protein</fullName>
    </recommendedName>
</protein>
<dbReference type="Gene3D" id="3.30.70.1990">
    <property type="match status" value="1"/>
</dbReference>
<dbReference type="InterPro" id="IPR036188">
    <property type="entry name" value="FAD/NAD-bd_sf"/>
</dbReference>
<evidence type="ECO:0000313" key="2">
    <source>
        <dbReference type="EMBL" id="KAE8381906.1"/>
    </source>
</evidence>
<accession>A0A5N7BJD3</accession>
<dbReference type="Pfam" id="PF13450">
    <property type="entry name" value="NAD_binding_8"/>
    <property type="match status" value="1"/>
</dbReference>
<sequence>MKLHPSYSSTVFLLPIAVSASQPFSCNTTQVIRRDVTIIGGGASGAYAAIQLHDLGKSVALIDRKSILGGHTNTYVDPTTNQTIDYGVHQWNDLDVVTEFFERLDVPYTKAFVPSPGDIISFDFNRGKLSNESIIETSVNAYAEVVDKYDYLQYDTQLPDPVPQDIYRPFGDIVKKYGLEGFVNNLWNGQGDILTMPALYFFKDVGPAVVESMRTNFVYTVNHNNYEIYGNALAILGQDNVFLSTAVSHMQRLNDSVRICVESPTGQRLIHSKKLLSTIPPLLHNLHRYDLSEDEKSVFGQFRAVGYYVSLVRIPGLPSSSFMYKNIASDTVYGQPRLPAIYRITLTEAPELYIVEYGSLIPLTDQAVQNGVLRSVETLRRKVGGKLDLKTEIVAYDSHTPYHVHVSSEAIQDGFYRRLYALQGHRNTFYSGAAFHAHDSGLLWRFTKGIIRNLFEELESR</sequence>
<reference evidence="2 3" key="1">
    <citation type="submission" date="2019-04" db="EMBL/GenBank/DDBJ databases">
        <title>Friends and foes A comparative genomics studyof 23 Aspergillus species from section Flavi.</title>
        <authorList>
            <consortium name="DOE Joint Genome Institute"/>
            <person name="Kjaerbolling I."/>
            <person name="Vesth T."/>
            <person name="Frisvad J.C."/>
            <person name="Nybo J.L."/>
            <person name="Theobald S."/>
            <person name="Kildgaard S."/>
            <person name="Isbrandt T."/>
            <person name="Kuo A."/>
            <person name="Sato A."/>
            <person name="Lyhne E.K."/>
            <person name="Kogle M.E."/>
            <person name="Wiebenga A."/>
            <person name="Kun R.S."/>
            <person name="Lubbers R.J."/>
            <person name="Makela M.R."/>
            <person name="Barry K."/>
            <person name="Chovatia M."/>
            <person name="Clum A."/>
            <person name="Daum C."/>
            <person name="Haridas S."/>
            <person name="He G."/>
            <person name="LaButti K."/>
            <person name="Lipzen A."/>
            <person name="Mondo S."/>
            <person name="Riley R."/>
            <person name="Salamov A."/>
            <person name="Simmons B.A."/>
            <person name="Magnuson J.K."/>
            <person name="Henrissat B."/>
            <person name="Mortensen U.H."/>
            <person name="Larsen T.O."/>
            <person name="Devries R.P."/>
            <person name="Grigoriev I.V."/>
            <person name="Machida M."/>
            <person name="Baker S.E."/>
            <person name="Andersen M.R."/>
        </authorList>
    </citation>
    <scope>NUCLEOTIDE SEQUENCE [LARGE SCALE GENOMIC DNA]</scope>
    <source>
        <strain evidence="2 3">IBT 29228</strain>
    </source>
</reference>
<feature type="signal peptide" evidence="1">
    <location>
        <begin position="1"/>
        <end position="20"/>
    </location>
</feature>
<evidence type="ECO:0000313" key="3">
    <source>
        <dbReference type="Proteomes" id="UP000326198"/>
    </source>
</evidence>
<dbReference type="AlphaFoldDB" id="A0A5N7BJD3"/>
<dbReference type="Proteomes" id="UP000326198">
    <property type="component" value="Unassembled WGS sequence"/>
</dbReference>
<evidence type="ECO:0008006" key="4">
    <source>
        <dbReference type="Google" id="ProtNLM"/>
    </source>
</evidence>
<dbReference type="EMBL" id="ML736167">
    <property type="protein sequence ID" value="KAE8381906.1"/>
    <property type="molecule type" value="Genomic_DNA"/>
</dbReference>
<keyword evidence="3" id="KW-1185">Reference proteome</keyword>
<dbReference type="OrthoDB" id="68575at2759"/>
<proteinExistence type="predicted"/>
<dbReference type="Gene3D" id="3.50.50.60">
    <property type="entry name" value="FAD/NAD(P)-binding domain"/>
    <property type="match status" value="1"/>
</dbReference>
<feature type="chain" id="PRO_5024939445" description="Amine oxidase domain-containing protein" evidence="1">
    <location>
        <begin position="21"/>
        <end position="461"/>
    </location>
</feature>
<evidence type="ECO:0000256" key="1">
    <source>
        <dbReference type="SAM" id="SignalP"/>
    </source>
</evidence>
<organism evidence="2 3">
    <name type="scientific">Aspergillus bertholletiae</name>
    <dbReference type="NCBI Taxonomy" id="1226010"/>
    <lineage>
        <taxon>Eukaryota</taxon>
        <taxon>Fungi</taxon>
        <taxon>Dikarya</taxon>
        <taxon>Ascomycota</taxon>
        <taxon>Pezizomycotina</taxon>
        <taxon>Eurotiomycetes</taxon>
        <taxon>Eurotiomycetidae</taxon>
        <taxon>Eurotiales</taxon>
        <taxon>Aspergillaceae</taxon>
        <taxon>Aspergillus</taxon>
        <taxon>Aspergillus subgen. Circumdati</taxon>
    </lineage>
</organism>
<name>A0A5N7BJD3_9EURO</name>
<dbReference type="SUPFAM" id="SSF51905">
    <property type="entry name" value="FAD/NAD(P)-binding domain"/>
    <property type="match status" value="1"/>
</dbReference>
<keyword evidence="1" id="KW-0732">Signal</keyword>